<evidence type="ECO:0000313" key="2">
    <source>
        <dbReference type="WBParaSite" id="L893_g23783.t1"/>
    </source>
</evidence>
<protein>
    <submittedName>
        <fullName evidence="2">Secreted protein</fullName>
    </submittedName>
</protein>
<dbReference type="WBParaSite" id="L893_g23783.t1">
    <property type="protein sequence ID" value="L893_g23783.t1"/>
    <property type="gene ID" value="L893_g23783"/>
</dbReference>
<reference evidence="2" key="1">
    <citation type="submission" date="2016-11" db="UniProtKB">
        <authorList>
            <consortium name="WormBaseParasite"/>
        </authorList>
    </citation>
    <scope>IDENTIFICATION</scope>
</reference>
<dbReference type="Proteomes" id="UP000095287">
    <property type="component" value="Unplaced"/>
</dbReference>
<keyword evidence="1" id="KW-1185">Reference proteome</keyword>
<name>A0A1I7Z857_9BILA</name>
<sequence length="113" mass="13033">MFGFAKNTLLCGLFSTMPLITVVIEKKRLMVMLTRAEFRLWLMDAFPMHRKKILVHVCICRTCERVDFALCCVLDLRMSPGSSACFFRLMPLRGMEVPNLGLRIKTLNVLFLC</sequence>
<evidence type="ECO:0000313" key="1">
    <source>
        <dbReference type="Proteomes" id="UP000095287"/>
    </source>
</evidence>
<accession>A0A1I7Z857</accession>
<dbReference type="AlphaFoldDB" id="A0A1I7Z857"/>
<organism evidence="1 2">
    <name type="scientific">Steinernema glaseri</name>
    <dbReference type="NCBI Taxonomy" id="37863"/>
    <lineage>
        <taxon>Eukaryota</taxon>
        <taxon>Metazoa</taxon>
        <taxon>Ecdysozoa</taxon>
        <taxon>Nematoda</taxon>
        <taxon>Chromadorea</taxon>
        <taxon>Rhabditida</taxon>
        <taxon>Tylenchina</taxon>
        <taxon>Panagrolaimomorpha</taxon>
        <taxon>Strongyloidoidea</taxon>
        <taxon>Steinernematidae</taxon>
        <taxon>Steinernema</taxon>
    </lineage>
</organism>
<proteinExistence type="predicted"/>